<keyword evidence="1" id="KW-0175">Coiled coil</keyword>
<organism evidence="2 3">
    <name type="scientific">Cylindrospermum stagnale PCC 7417</name>
    <dbReference type="NCBI Taxonomy" id="56107"/>
    <lineage>
        <taxon>Bacteria</taxon>
        <taxon>Bacillati</taxon>
        <taxon>Cyanobacteriota</taxon>
        <taxon>Cyanophyceae</taxon>
        <taxon>Nostocales</taxon>
        <taxon>Nostocaceae</taxon>
        <taxon>Cylindrospermum</taxon>
    </lineage>
</organism>
<name>K9X2D7_9NOST</name>
<dbReference type="KEGG" id="csg:Cylst_4110"/>
<dbReference type="HOGENOM" id="CLU_543728_0_0_3"/>
<proteinExistence type="predicted"/>
<dbReference type="RefSeq" id="WP_015209458.1">
    <property type="nucleotide sequence ID" value="NC_019757.1"/>
</dbReference>
<protein>
    <submittedName>
        <fullName evidence="2">Uncharacterized protein</fullName>
    </submittedName>
</protein>
<dbReference type="OrthoDB" id="4317910at2"/>
<dbReference type="eggNOG" id="COG5412">
    <property type="taxonomic scope" value="Bacteria"/>
</dbReference>
<evidence type="ECO:0000313" key="3">
    <source>
        <dbReference type="Proteomes" id="UP000010475"/>
    </source>
</evidence>
<keyword evidence="3" id="KW-1185">Reference proteome</keyword>
<dbReference type="EMBL" id="CP003642">
    <property type="protein sequence ID" value="AFZ26216.1"/>
    <property type="molecule type" value="Genomic_DNA"/>
</dbReference>
<dbReference type="STRING" id="56107.Cylst_4110"/>
<reference evidence="2 3" key="1">
    <citation type="submission" date="2012-06" db="EMBL/GenBank/DDBJ databases">
        <title>Finished chromosome of genome of Cylindrospermum stagnale PCC 7417.</title>
        <authorList>
            <consortium name="US DOE Joint Genome Institute"/>
            <person name="Gugger M."/>
            <person name="Coursin T."/>
            <person name="Rippka R."/>
            <person name="Tandeau De Marsac N."/>
            <person name="Huntemann M."/>
            <person name="Wei C.-L."/>
            <person name="Han J."/>
            <person name="Detter J.C."/>
            <person name="Han C."/>
            <person name="Tapia R."/>
            <person name="Chen A."/>
            <person name="Kyrpides N."/>
            <person name="Mavromatis K."/>
            <person name="Markowitz V."/>
            <person name="Szeto E."/>
            <person name="Ivanova N."/>
            <person name="Pagani I."/>
            <person name="Pati A."/>
            <person name="Goodwin L."/>
            <person name="Nordberg H.P."/>
            <person name="Cantor M.N."/>
            <person name="Hua S.X."/>
            <person name="Woyke T."/>
            <person name="Kerfeld C.A."/>
        </authorList>
    </citation>
    <scope>NUCLEOTIDE SEQUENCE [LARGE SCALE GENOMIC DNA]</scope>
    <source>
        <strain evidence="2 3">PCC 7417</strain>
    </source>
</reference>
<sequence>MVITQVITAGVKWIIGLLNPASAFVKAAMAIYDIVMFFINSGSQIMDLVNAVIDAVSAIASGAVGGAAKLVETALAKSLPVVIGFLASLLGVGDLAKKVQGIVEKIRLRIDQAIEKLLQKAKRLFKRKGGATGATGETTDHKALAKQAASELKQTRGEGKDYETLRKEKEAQAKQIEQTYTKKLKPGIKLSVHFENAAKDKNDGDLDFKVVIAPNDTVVTDEISTDRLSKDNRTLAEKERDLNAAVKQTEEISRQPDATYESIKTQLPSIKEKYTLNKIELFKGQDNIYQVHAEINPTLTVPLPSLDAGDTTVKTKLVSLNFFGSSPGDIDKIAKTLKAVGGGSAIGNYIALGLFDHCSGYKDILQQLKQPSMLPSVLMAMKEADSLMKAGYKKLEFEKKSNTPHYDIDVAVVDMNGSWSMVYQLKYVANNSSIAKNATSAAKQLENAPAEEKWLVIEVNNGTWDEFKSDGREKGIQETFKSQYPEIKLRVKFSDGHEETF</sequence>
<accession>K9X2D7</accession>
<feature type="coiled-coil region" evidence="1">
    <location>
        <begin position="228"/>
        <end position="255"/>
    </location>
</feature>
<evidence type="ECO:0000313" key="2">
    <source>
        <dbReference type="EMBL" id="AFZ26216.1"/>
    </source>
</evidence>
<evidence type="ECO:0000256" key="1">
    <source>
        <dbReference type="SAM" id="Coils"/>
    </source>
</evidence>
<dbReference type="Proteomes" id="UP000010475">
    <property type="component" value="Chromosome"/>
</dbReference>
<dbReference type="AlphaFoldDB" id="K9X2D7"/>
<gene>
    <name evidence="2" type="ORF">Cylst_4110</name>
</gene>